<feature type="region of interest" description="Disordered" evidence="10">
    <location>
        <begin position="1309"/>
        <end position="1337"/>
    </location>
</feature>
<sequence length="1749" mass="196079">MPWPFSESIKKRACRYLLQRYLGHFLQEKLSLEQLTLDLYQGTGTLSQVPLDKWSLNEIMESADAPLEVTEGFIQTISLSVPWGSLLQDNCALEVKGLEVVFRPRPRPRSVSEPMYWSSFMTSSMQLARECLSQKLTDEQESSQPFEGLEKFAETIETVLRRVRVTFIDTVFRIENIPENSKTGCALEIRISRTVYSDETVDEQSGINVHRPSAFAHKVLELSGVSFFWDEFPASARTSPVSSTLHVLDVDGRVDSFHVFLSPRQVHLLLDMLSSIAGPETSGRLDRSRKDKKSRPMQQEDELRLQMELKRYLRKEDLSGGASAEHSFYETDTAKTPSSHDEEVFFSMADMDMSHSLSSLPPLGDPPTVDLDLSLTSTYNNSPVGSPLGGTAAGWSDYQEHSRLEEPTVRGASFKPNMHQNSLRRTSLPNRSVSLDDSRPELVFRLAVGSLSASVLHIDPLPPTESTSSPNPLTPLSLSFFNRIETLEPQTFAQNDFAFLRNVFAEACTHDHLRFIGVQIKISHEQRQRSGSRCYSTDVCIGQTELLECLFPSDLQPVPPQYTELLKFTVDKDPDCRSSPCVHLHYKHSENRGAQGSSGRLSSLPQRSELHVQLSSASCELDVTIVDRLNSLLQVQKLGTVEMMTSHLFTSYNKHISLHKDFPEVLLDDSRSPANTRTSVLVSAPSLHLAVRFPIPDLRSDQERGPWFKKSLQKEVLHLNFSDVEFKTEVLGGCSPEQLKLEFTFKELTGAFQEESDGPQIQFLRVVKKNNEVDGDMTTSDNFDWPRIVLRINPIAVHSILERVSAEEDDEVDGRFQEDDEGTSHSLKDVCDFRRPEPSPFSSRRVMFENEEMVMPGDAIEMTEFQEKAISNSHYVLELTLPSVYLMLPNKVFYEKLYNRISNDLLLWEPTAPSPVETFENLSYGIGLSVASQLINTFSKDSSGAFKSTLHYDDDSGSEEETLQYDYILDSNYHSRRKKKLECPSKQSQSFLSVLVNINHGLASLFTDVKSDGKLMEGKHGEFWLEFNSGSLFTVTKYEGFEDKHFLCLHASSLSLYHQGVLDGVVVPSDLRLPSLPQPHWLEPTIYSSGEDGCHRASSNGVGMDTMSMLTMAVKIQSDKTDSNTKEFLVAVGLRGATLKHRVLQSEHTWHEQILQFLNISDEPVLGYSPPTSITTFHVHLWSCALDYRPLYLPIRALLTVETFSISCSVALDKSSSSLRIILDEAALHLSDKCNAVSVNLSRDYVRVLDMGLLELTILAVKFGEENKPRFEMYCSSDVIHIRTCSDSCAALMNLIQYIASYGDLHPPTRTQASSSTPKQAKKTDTSTGSSSRGPMLAEEEQQILRDLMSDAMEDTDIYQDAMPAKSQLNGVSESKSELLKAPCSDLFLFPDESGTISEESSPTFMTATPHLISEAILDAPLESDDFCILYAPKTPVSDKDEEPSVKKLVNDAISIKENYFSSPGRKSDTSKAPLHFPVPVFRYVVKEVSLVWHLYGGKDLGSAASCNSPAKHYTSPHSSPSSTPTRRTSSAVRGGRGRNQDLLMEIQLTKLTVKALHVRPESSHSPQECCLRVTLMPLRLNIDQRPPGSDVTCTLPKHLNPQERIPVISFLGQNQPVRNGDVNFAEFGDDFMSDVSSFDDQPIFFREFRFTSEVPIRLDYHGKHVSMDQGTFTGILIGLAQLNNSELKLKRLCYRHGLLGVDKLFSYAINEWLTDIKKNQLPGILGGVGPMHSLVQLGDSSFQHRSAY</sequence>
<comment type="catalytic activity">
    <reaction evidence="8">
        <text>a 1,2-diacyl-sn-glycero-3-phospho-L-serine(in) = a 1,2-diacyl-sn-glycero-3-phospho-L-serine(out)</text>
        <dbReference type="Rhea" id="RHEA:38663"/>
        <dbReference type="ChEBI" id="CHEBI:57262"/>
    </reaction>
</comment>
<dbReference type="Pfam" id="PF13329">
    <property type="entry name" value="ATG2_CAD"/>
    <property type="match status" value="2"/>
</dbReference>
<evidence type="ECO:0000256" key="7">
    <source>
        <dbReference type="ARBA" id="ARBA00023136"/>
    </source>
</evidence>
<evidence type="ECO:0000256" key="5">
    <source>
        <dbReference type="ARBA" id="ARBA00022824"/>
    </source>
</evidence>
<gene>
    <name evidence="11" type="ORF">GDO78_010398</name>
</gene>
<comment type="caution">
    <text evidence="11">The sequence shown here is derived from an EMBL/GenBank/DDBJ whole genome shotgun (WGS) entry which is preliminary data.</text>
</comment>
<dbReference type="GO" id="GO:0061709">
    <property type="term" value="P:reticulophagy"/>
    <property type="evidence" value="ECO:0007669"/>
    <property type="project" value="TreeGrafter"/>
</dbReference>
<evidence type="ECO:0000256" key="6">
    <source>
        <dbReference type="ARBA" id="ARBA00023055"/>
    </source>
</evidence>
<comment type="subcellular location">
    <subcellularLocation>
        <location evidence="1">Endoplasmic reticulum membrane</location>
        <topology evidence="1">Peripheral membrane protein</topology>
    </subcellularLocation>
    <subcellularLocation>
        <location evidence="2">Preautophagosomal structure membrane</location>
        <topology evidence="2">Peripheral membrane protein</topology>
    </subcellularLocation>
</comment>
<accession>A0A8J6K509</accession>
<name>A0A8J6K509_ELECQ</name>
<dbReference type="PANTHER" id="PTHR13190:SF20">
    <property type="entry name" value="AUTOPHAGY-RELATED PROTEIN 2 HOMOLOG B"/>
    <property type="match status" value="1"/>
</dbReference>
<keyword evidence="5" id="KW-0256">Endoplasmic reticulum</keyword>
<feature type="region of interest" description="Disordered" evidence="10">
    <location>
        <begin position="1509"/>
        <end position="1540"/>
    </location>
</feature>
<protein>
    <recommendedName>
        <fullName evidence="13">Autophagy related 2B</fullName>
    </recommendedName>
</protein>
<evidence type="ECO:0000256" key="3">
    <source>
        <dbReference type="ARBA" id="ARBA00009714"/>
    </source>
</evidence>
<evidence type="ECO:0000313" key="11">
    <source>
        <dbReference type="EMBL" id="KAG9481128.1"/>
    </source>
</evidence>
<dbReference type="GO" id="GO:0005789">
    <property type="term" value="C:endoplasmic reticulum membrane"/>
    <property type="evidence" value="ECO:0007669"/>
    <property type="project" value="UniProtKB-SubCell"/>
</dbReference>
<dbReference type="GO" id="GO:0034727">
    <property type="term" value="P:piecemeal microautophagy of the nucleus"/>
    <property type="evidence" value="ECO:0007669"/>
    <property type="project" value="TreeGrafter"/>
</dbReference>
<dbReference type="GO" id="GO:0061908">
    <property type="term" value="C:phagophore"/>
    <property type="evidence" value="ECO:0007669"/>
    <property type="project" value="TreeGrafter"/>
</dbReference>
<evidence type="ECO:0000313" key="12">
    <source>
        <dbReference type="Proteomes" id="UP000770717"/>
    </source>
</evidence>
<evidence type="ECO:0000256" key="2">
    <source>
        <dbReference type="ARBA" id="ARBA00004623"/>
    </source>
</evidence>
<dbReference type="InterPro" id="IPR026849">
    <property type="entry name" value="ATG2"/>
</dbReference>
<feature type="compositionally biased region" description="Basic and acidic residues" evidence="10">
    <location>
        <begin position="813"/>
        <end position="830"/>
    </location>
</feature>
<dbReference type="PANTHER" id="PTHR13190">
    <property type="entry name" value="AUTOPHAGY-RELATED 2, ISOFORM A"/>
    <property type="match status" value="1"/>
</dbReference>
<dbReference type="GO" id="GO:0032266">
    <property type="term" value="F:phosphatidylinositol-3-phosphate binding"/>
    <property type="evidence" value="ECO:0007669"/>
    <property type="project" value="TreeGrafter"/>
</dbReference>
<keyword evidence="7" id="KW-0472">Membrane</keyword>
<evidence type="ECO:0000256" key="9">
    <source>
        <dbReference type="ARBA" id="ARBA00024615"/>
    </source>
</evidence>
<evidence type="ECO:0000256" key="4">
    <source>
        <dbReference type="ARBA" id="ARBA00022448"/>
    </source>
</evidence>
<comment type="catalytic activity">
    <reaction evidence="9">
        <text>a 1,2-diacyl-sn-glycero-3-phosphoethanolamine(in) = a 1,2-diacyl-sn-glycero-3-phosphoethanolamine(out)</text>
        <dbReference type="Rhea" id="RHEA:38895"/>
        <dbReference type="ChEBI" id="CHEBI:64612"/>
    </reaction>
</comment>
<keyword evidence="6" id="KW-0445">Lipid transport</keyword>
<feature type="region of interest" description="Disordered" evidence="10">
    <location>
        <begin position="280"/>
        <end position="302"/>
    </location>
</feature>
<evidence type="ECO:0000256" key="8">
    <source>
        <dbReference type="ARBA" id="ARBA00024479"/>
    </source>
</evidence>
<comment type="similarity">
    <text evidence="3">Belongs to the ATG2 family.</text>
</comment>
<dbReference type="EMBL" id="WNTK01000006">
    <property type="protein sequence ID" value="KAG9481128.1"/>
    <property type="molecule type" value="Genomic_DNA"/>
</dbReference>
<organism evidence="11 12">
    <name type="scientific">Eleutherodactylus coqui</name>
    <name type="common">Puerto Rican coqui</name>
    <dbReference type="NCBI Taxonomy" id="57060"/>
    <lineage>
        <taxon>Eukaryota</taxon>
        <taxon>Metazoa</taxon>
        <taxon>Chordata</taxon>
        <taxon>Craniata</taxon>
        <taxon>Vertebrata</taxon>
        <taxon>Euteleostomi</taxon>
        <taxon>Amphibia</taxon>
        <taxon>Batrachia</taxon>
        <taxon>Anura</taxon>
        <taxon>Neobatrachia</taxon>
        <taxon>Hyloidea</taxon>
        <taxon>Eleutherodactylidae</taxon>
        <taxon>Eleutherodactylinae</taxon>
        <taxon>Eleutherodactylus</taxon>
        <taxon>Eleutherodactylus</taxon>
    </lineage>
</organism>
<dbReference type="GO" id="GO:0043495">
    <property type="term" value="F:protein-membrane adaptor activity"/>
    <property type="evidence" value="ECO:0007669"/>
    <property type="project" value="TreeGrafter"/>
</dbReference>
<feature type="compositionally biased region" description="Low complexity" evidence="10">
    <location>
        <begin position="1516"/>
        <end position="1531"/>
    </location>
</feature>
<dbReference type="GO" id="GO:0034045">
    <property type="term" value="C:phagophore assembly site membrane"/>
    <property type="evidence" value="ECO:0007669"/>
    <property type="project" value="UniProtKB-SubCell"/>
</dbReference>
<dbReference type="OrthoDB" id="18982at2759"/>
<evidence type="ECO:0000256" key="1">
    <source>
        <dbReference type="ARBA" id="ARBA00004406"/>
    </source>
</evidence>
<dbReference type="GO" id="GO:0006869">
    <property type="term" value="P:lipid transport"/>
    <property type="evidence" value="ECO:0007669"/>
    <property type="project" value="UniProtKB-KW"/>
</dbReference>
<keyword evidence="12" id="KW-1185">Reference proteome</keyword>
<feature type="compositionally biased region" description="Polar residues" evidence="10">
    <location>
        <begin position="1309"/>
        <end position="1319"/>
    </location>
</feature>
<proteinExistence type="inferred from homology"/>
<evidence type="ECO:0008006" key="13">
    <source>
        <dbReference type="Google" id="ProtNLM"/>
    </source>
</evidence>
<dbReference type="GO" id="GO:0000045">
    <property type="term" value="P:autophagosome assembly"/>
    <property type="evidence" value="ECO:0007669"/>
    <property type="project" value="TreeGrafter"/>
</dbReference>
<dbReference type="GO" id="GO:0061723">
    <property type="term" value="P:glycophagy"/>
    <property type="evidence" value="ECO:0007669"/>
    <property type="project" value="TreeGrafter"/>
</dbReference>
<evidence type="ECO:0000256" key="10">
    <source>
        <dbReference type="SAM" id="MobiDB-lite"/>
    </source>
</evidence>
<reference evidence="11" key="1">
    <citation type="thesis" date="2020" institute="ProQuest LLC" country="789 East Eisenhower Parkway, Ann Arbor, MI, USA">
        <title>Comparative Genomics and Chromosome Evolution.</title>
        <authorList>
            <person name="Mudd A.B."/>
        </authorList>
    </citation>
    <scope>NUCLEOTIDE SEQUENCE</scope>
    <source>
        <strain evidence="11">HN-11 Male</strain>
        <tissue evidence="11">Kidney and liver</tissue>
    </source>
</reference>
<keyword evidence="4" id="KW-0813">Transport</keyword>
<feature type="region of interest" description="Disordered" evidence="10">
    <location>
        <begin position="808"/>
        <end position="830"/>
    </location>
</feature>
<dbReference type="GO" id="GO:0000422">
    <property type="term" value="P:autophagy of mitochondrion"/>
    <property type="evidence" value="ECO:0007669"/>
    <property type="project" value="TreeGrafter"/>
</dbReference>
<dbReference type="Proteomes" id="UP000770717">
    <property type="component" value="Unassembled WGS sequence"/>
</dbReference>